<gene>
    <name evidence="2" type="ORF">F2Q70_00021637</name>
</gene>
<comment type="caution">
    <text evidence="2">The sequence shown here is derived from an EMBL/GenBank/DDBJ whole genome shotgun (WGS) entry which is preliminary data.</text>
</comment>
<feature type="compositionally biased region" description="Basic and acidic residues" evidence="1">
    <location>
        <begin position="9"/>
        <end position="24"/>
    </location>
</feature>
<dbReference type="EMBL" id="QGKY02001925">
    <property type="protein sequence ID" value="KAF2545390.1"/>
    <property type="molecule type" value="Genomic_DNA"/>
</dbReference>
<accession>A0A8S9GJ69</accession>
<proteinExistence type="predicted"/>
<protein>
    <submittedName>
        <fullName evidence="2">Uncharacterized protein</fullName>
    </submittedName>
</protein>
<evidence type="ECO:0000313" key="2">
    <source>
        <dbReference type="EMBL" id="KAF2545390.1"/>
    </source>
</evidence>
<feature type="region of interest" description="Disordered" evidence="1">
    <location>
        <begin position="187"/>
        <end position="227"/>
    </location>
</feature>
<reference evidence="2" key="1">
    <citation type="submission" date="2019-12" db="EMBL/GenBank/DDBJ databases">
        <title>Genome sequencing and annotation of Brassica cretica.</title>
        <authorList>
            <person name="Studholme D.J."/>
            <person name="Sarris P.F."/>
        </authorList>
    </citation>
    <scope>NUCLEOTIDE SEQUENCE</scope>
    <source>
        <strain evidence="2">PFS-102/07</strain>
        <tissue evidence="2">Leaf</tissue>
    </source>
</reference>
<feature type="compositionally biased region" description="Acidic residues" evidence="1">
    <location>
        <begin position="187"/>
        <end position="199"/>
    </location>
</feature>
<dbReference type="AlphaFoldDB" id="A0A8S9GJ69"/>
<feature type="region of interest" description="Disordered" evidence="1">
    <location>
        <begin position="1"/>
        <end position="24"/>
    </location>
</feature>
<sequence>MKRGFLGSSKKEPVDSRTIRKSTREVSIDTLQTAAIDSLNQAPNDTVHPVSNNTVQPAPIDTVHPYTVLPDTNHPETVHPASIDIVYPVSIDTVYSASNDIVDENGSLRDEEGRTDISVGQWINAQGDMDEVKAKLDNVHKLLRRQVSLVEDAEAIDTEGREEGEEDVNFISGTDSKVSLVEDAEAIDTEGREEGEEDVNFISGTDSKEKLQEGDFEVESSMSFSGH</sequence>
<name>A0A8S9GJ69_BRACR</name>
<evidence type="ECO:0000256" key="1">
    <source>
        <dbReference type="SAM" id="MobiDB-lite"/>
    </source>
</evidence>
<organism evidence="2">
    <name type="scientific">Brassica cretica</name>
    <name type="common">Mustard</name>
    <dbReference type="NCBI Taxonomy" id="69181"/>
    <lineage>
        <taxon>Eukaryota</taxon>
        <taxon>Viridiplantae</taxon>
        <taxon>Streptophyta</taxon>
        <taxon>Embryophyta</taxon>
        <taxon>Tracheophyta</taxon>
        <taxon>Spermatophyta</taxon>
        <taxon>Magnoliopsida</taxon>
        <taxon>eudicotyledons</taxon>
        <taxon>Gunneridae</taxon>
        <taxon>Pentapetalae</taxon>
        <taxon>rosids</taxon>
        <taxon>malvids</taxon>
        <taxon>Brassicales</taxon>
        <taxon>Brassicaceae</taxon>
        <taxon>Brassiceae</taxon>
        <taxon>Brassica</taxon>
    </lineage>
</organism>